<evidence type="ECO:0000256" key="2">
    <source>
        <dbReference type="ARBA" id="ARBA00022692"/>
    </source>
</evidence>
<organism evidence="6 7">
    <name type="scientific">Candidatus Collierbacteria bacterium RIFOXYD1_FULL_40_9</name>
    <dbReference type="NCBI Taxonomy" id="1817731"/>
    <lineage>
        <taxon>Bacteria</taxon>
        <taxon>Candidatus Collieribacteriota</taxon>
    </lineage>
</organism>
<feature type="transmembrane region" description="Helical" evidence="5">
    <location>
        <begin position="78"/>
        <end position="99"/>
    </location>
</feature>
<evidence type="ECO:0000313" key="7">
    <source>
        <dbReference type="Proteomes" id="UP000179237"/>
    </source>
</evidence>
<accession>A0A1F5FX39</accession>
<protein>
    <recommendedName>
        <fullName evidence="8">Sec-independent protein translocase protein TatC</fullName>
    </recommendedName>
</protein>
<comment type="caution">
    <text evidence="6">The sequence shown here is derived from an EMBL/GenBank/DDBJ whole genome shotgun (WGS) entry which is preliminary data.</text>
</comment>
<dbReference type="Pfam" id="PF00902">
    <property type="entry name" value="TatC"/>
    <property type="match status" value="1"/>
</dbReference>
<keyword evidence="3 5" id="KW-1133">Transmembrane helix</keyword>
<dbReference type="EMBL" id="MFAQ01000001">
    <property type="protein sequence ID" value="OGD84171.1"/>
    <property type="molecule type" value="Genomic_DNA"/>
</dbReference>
<evidence type="ECO:0000256" key="3">
    <source>
        <dbReference type="ARBA" id="ARBA00022989"/>
    </source>
</evidence>
<sequence>MPEEDKTKLEQVTEKFLPYLQELQKKLLIVAISMLISGTLGFIYYHEILDFILSLFNFKGITMVLTSPYQFFNLAINTGLATGLTSAIPLIIYFLLNFLKPALKKEEYKQILNLVPFAIILFLAGFAFGVYIMQFVISIFAQTAQSFNIGNIWDISHFFSQTIIMGVCLGIIFELPILVTILIKLKILKKSTIAANRKYIYAVLIIIVAFLPPNDIFSLSILTITPLFLFEVALLLNQ</sequence>
<reference evidence="6 7" key="1">
    <citation type="journal article" date="2016" name="Nat. Commun.">
        <title>Thousands of microbial genomes shed light on interconnected biogeochemical processes in an aquifer system.</title>
        <authorList>
            <person name="Anantharaman K."/>
            <person name="Brown C.T."/>
            <person name="Hug L.A."/>
            <person name="Sharon I."/>
            <person name="Castelle C.J."/>
            <person name="Probst A.J."/>
            <person name="Thomas B.C."/>
            <person name="Singh A."/>
            <person name="Wilkins M.J."/>
            <person name="Karaoz U."/>
            <person name="Brodie E.L."/>
            <person name="Williams K.H."/>
            <person name="Hubbard S.S."/>
            <person name="Banfield J.F."/>
        </authorList>
    </citation>
    <scope>NUCLEOTIDE SEQUENCE [LARGE SCALE GENOMIC DNA]</scope>
</reference>
<dbReference type="GO" id="GO:0065002">
    <property type="term" value="P:intracellular protein transmembrane transport"/>
    <property type="evidence" value="ECO:0007669"/>
    <property type="project" value="TreeGrafter"/>
</dbReference>
<dbReference type="PANTHER" id="PTHR30371">
    <property type="entry name" value="SEC-INDEPENDENT PROTEIN TRANSLOCASE PROTEIN TATC"/>
    <property type="match status" value="1"/>
</dbReference>
<dbReference type="AlphaFoldDB" id="A0A1F5FX39"/>
<gene>
    <name evidence="6" type="ORF">A2572_03400</name>
</gene>
<dbReference type="Proteomes" id="UP000179237">
    <property type="component" value="Unassembled WGS sequence"/>
</dbReference>
<dbReference type="PANTHER" id="PTHR30371:SF0">
    <property type="entry name" value="SEC-INDEPENDENT PROTEIN TRANSLOCASE PROTEIN TATC, CHLOROPLASTIC-RELATED"/>
    <property type="match status" value="1"/>
</dbReference>
<evidence type="ECO:0000313" key="6">
    <source>
        <dbReference type="EMBL" id="OGD84171.1"/>
    </source>
</evidence>
<dbReference type="PRINTS" id="PR01840">
    <property type="entry name" value="TATCFAMILY"/>
</dbReference>
<feature type="transmembrane region" description="Helical" evidence="5">
    <location>
        <begin position="111"/>
        <end position="141"/>
    </location>
</feature>
<evidence type="ECO:0000256" key="1">
    <source>
        <dbReference type="ARBA" id="ARBA00004141"/>
    </source>
</evidence>
<dbReference type="InterPro" id="IPR002033">
    <property type="entry name" value="TatC"/>
</dbReference>
<evidence type="ECO:0008006" key="8">
    <source>
        <dbReference type="Google" id="ProtNLM"/>
    </source>
</evidence>
<proteinExistence type="predicted"/>
<name>A0A1F5FX39_9BACT</name>
<feature type="transmembrane region" description="Helical" evidence="5">
    <location>
        <begin position="161"/>
        <end position="183"/>
    </location>
</feature>
<keyword evidence="2 5" id="KW-0812">Transmembrane</keyword>
<dbReference type="GO" id="GO:0043953">
    <property type="term" value="P:protein transport by the Tat complex"/>
    <property type="evidence" value="ECO:0007669"/>
    <property type="project" value="TreeGrafter"/>
</dbReference>
<evidence type="ECO:0000256" key="5">
    <source>
        <dbReference type="SAM" id="Phobius"/>
    </source>
</evidence>
<dbReference type="GO" id="GO:0033281">
    <property type="term" value="C:TAT protein transport complex"/>
    <property type="evidence" value="ECO:0007669"/>
    <property type="project" value="TreeGrafter"/>
</dbReference>
<evidence type="ECO:0000256" key="4">
    <source>
        <dbReference type="ARBA" id="ARBA00023136"/>
    </source>
</evidence>
<dbReference type="GO" id="GO:0009977">
    <property type="term" value="F:proton motive force dependent protein transmembrane transporter activity"/>
    <property type="evidence" value="ECO:0007669"/>
    <property type="project" value="TreeGrafter"/>
</dbReference>
<comment type="subcellular location">
    <subcellularLocation>
        <location evidence="1">Membrane</location>
        <topology evidence="1">Multi-pass membrane protein</topology>
    </subcellularLocation>
</comment>
<feature type="transmembrane region" description="Helical" evidence="5">
    <location>
        <begin position="27"/>
        <end position="45"/>
    </location>
</feature>
<keyword evidence="4 5" id="KW-0472">Membrane</keyword>